<accession>A0A6P6V162</accession>
<dbReference type="Proteomes" id="UP001652660">
    <property type="component" value="Chromosome 11c"/>
</dbReference>
<keyword evidence="3" id="KW-1185">Reference proteome</keyword>
<name>A0A6P6V162_COFAR</name>
<dbReference type="SUPFAM" id="SSF52047">
    <property type="entry name" value="RNI-like"/>
    <property type="match status" value="1"/>
</dbReference>
<reference evidence="3" key="1">
    <citation type="journal article" date="2025" name="Foods">
        <title>Unveiling the Microbial Signatures of Arabica Coffee Cherries: Insights into Ripeness Specific Diversity, Functional Traits, and Implications for Quality and Safety.</title>
        <authorList>
            <consortium name="RefSeq"/>
            <person name="Tenea G.N."/>
            <person name="Cifuentes V."/>
            <person name="Reyes P."/>
            <person name="Cevallos-Vallejos M."/>
        </authorList>
    </citation>
    <scope>NUCLEOTIDE SEQUENCE [LARGE SCALE GENOMIC DNA]</scope>
</reference>
<dbReference type="InterPro" id="IPR055357">
    <property type="entry name" value="LRR_At1g61320_AtMIF1"/>
</dbReference>
<dbReference type="PANTHER" id="PTHR34145:SF68">
    <property type="entry name" value="FBD DOMAIN-CONTAINING PROTEIN"/>
    <property type="match status" value="1"/>
</dbReference>
<dbReference type="Pfam" id="PF23622">
    <property type="entry name" value="LRR_At1g61320_AtMIF1"/>
    <property type="match status" value="1"/>
</dbReference>
<dbReference type="Gene3D" id="3.80.10.10">
    <property type="entry name" value="Ribonuclease Inhibitor"/>
    <property type="match status" value="1"/>
</dbReference>
<evidence type="ECO:0000313" key="3">
    <source>
        <dbReference type="Proteomes" id="UP001652660"/>
    </source>
</evidence>
<evidence type="ECO:0000313" key="4">
    <source>
        <dbReference type="RefSeq" id="XP_027096421.2"/>
    </source>
</evidence>
<dbReference type="SUPFAM" id="SSF81383">
    <property type="entry name" value="F-box domain"/>
    <property type="match status" value="1"/>
</dbReference>
<dbReference type="GeneID" id="113716330"/>
<dbReference type="InterPro" id="IPR036047">
    <property type="entry name" value="F-box-like_dom_sf"/>
</dbReference>
<dbReference type="InterPro" id="IPR032675">
    <property type="entry name" value="LRR_dom_sf"/>
</dbReference>
<evidence type="ECO:0000259" key="2">
    <source>
        <dbReference type="Pfam" id="PF23622"/>
    </source>
</evidence>
<proteinExistence type="predicted"/>
<evidence type="ECO:0000259" key="1">
    <source>
        <dbReference type="Pfam" id="PF00646"/>
    </source>
</evidence>
<feature type="domain" description="F-box" evidence="1">
    <location>
        <begin position="8"/>
        <end position="44"/>
    </location>
</feature>
<dbReference type="PANTHER" id="PTHR34145">
    <property type="entry name" value="OS02G0105600 PROTEIN"/>
    <property type="match status" value="1"/>
</dbReference>
<reference evidence="4" key="2">
    <citation type="submission" date="2025-08" db="UniProtKB">
        <authorList>
            <consortium name="RefSeq"/>
        </authorList>
    </citation>
    <scope>IDENTIFICATION</scope>
    <source>
        <tissue evidence="4">Leaves</tissue>
    </source>
</reference>
<sequence length="387" mass="44444">MGCLQDWISQLPDDVLMIILSSLLMREAARTRVLSHRWRKLWKHFTGSLDFDASDTLRLIAHLEVDRVTEARRYRDWVDQVVVSHEGSSFKGLRIAFVLGKSNVAALNKWLYLAVVKRVQRLELDLSSADGGVGCTDSSFTFPSWLLHLNFLDFTSFDRLTSLCLKSISITEDDLAYFLSKCSLLEQLTVENAAYLHKVRVAARQSLKLKHLEIRYCLKLEDVEVSARSVASFKCAGPMININVPEFSSISLAVEYCEMLFVKFPRIWSFSGLQQLELKLNLRMMEPSRSMSFPKDIPELSELKQLELKFRVPADHSILFLSSIIRASPRLLKLILKCRVEWFWPLETETLRSLEDCEKGVEGASWGKSSSEPQGDRIRWLDWTGED</sequence>
<dbReference type="InterPro" id="IPR053772">
    <property type="entry name" value="At1g61320/At1g61330-like"/>
</dbReference>
<protein>
    <submittedName>
        <fullName evidence="4">F-box/LRR-repeat protein At3g18150</fullName>
    </submittedName>
</protein>
<dbReference type="Pfam" id="PF00646">
    <property type="entry name" value="F-box"/>
    <property type="match status" value="1"/>
</dbReference>
<gene>
    <name evidence="4" type="primary">LOC113716330</name>
</gene>
<dbReference type="Gene3D" id="1.20.1280.50">
    <property type="match status" value="1"/>
</dbReference>
<dbReference type="OrthoDB" id="613853at2759"/>
<dbReference type="InterPro" id="IPR001810">
    <property type="entry name" value="F-box_dom"/>
</dbReference>
<dbReference type="AlphaFoldDB" id="A0A6P6V162"/>
<organism evidence="3 4">
    <name type="scientific">Coffea arabica</name>
    <name type="common">Arabian coffee</name>
    <dbReference type="NCBI Taxonomy" id="13443"/>
    <lineage>
        <taxon>Eukaryota</taxon>
        <taxon>Viridiplantae</taxon>
        <taxon>Streptophyta</taxon>
        <taxon>Embryophyta</taxon>
        <taxon>Tracheophyta</taxon>
        <taxon>Spermatophyta</taxon>
        <taxon>Magnoliopsida</taxon>
        <taxon>eudicotyledons</taxon>
        <taxon>Gunneridae</taxon>
        <taxon>Pentapetalae</taxon>
        <taxon>asterids</taxon>
        <taxon>lamiids</taxon>
        <taxon>Gentianales</taxon>
        <taxon>Rubiaceae</taxon>
        <taxon>Ixoroideae</taxon>
        <taxon>Gardenieae complex</taxon>
        <taxon>Bertiereae - Coffeeae clade</taxon>
        <taxon>Coffeeae</taxon>
        <taxon>Coffea</taxon>
    </lineage>
</organism>
<feature type="domain" description="At1g61320/AtMIF1 LRR" evidence="2">
    <location>
        <begin position="84"/>
        <end position="340"/>
    </location>
</feature>
<dbReference type="RefSeq" id="XP_027096421.2">
    <property type="nucleotide sequence ID" value="XM_027240620.2"/>
</dbReference>